<dbReference type="RefSeq" id="WP_240791667.1">
    <property type="nucleotide sequence ID" value="NZ_JBHSWA010000005.1"/>
</dbReference>
<dbReference type="InterPro" id="IPR036388">
    <property type="entry name" value="WH-like_DNA-bd_sf"/>
</dbReference>
<comment type="caution">
    <text evidence="2">The sequence shown here is derived from an EMBL/GenBank/DDBJ whole genome shotgun (WGS) entry which is preliminary data.</text>
</comment>
<reference evidence="3" key="1">
    <citation type="journal article" date="2019" name="Int. J. Syst. Evol. Microbiol.">
        <title>The Global Catalogue of Microorganisms (GCM) 10K type strain sequencing project: providing services to taxonomists for standard genome sequencing and annotation.</title>
        <authorList>
            <consortium name="The Broad Institute Genomics Platform"/>
            <consortium name="The Broad Institute Genome Sequencing Center for Infectious Disease"/>
            <person name="Wu L."/>
            <person name="Ma J."/>
        </authorList>
    </citation>
    <scope>NUCLEOTIDE SEQUENCE [LARGE SCALE GENOMIC DNA]</scope>
    <source>
        <strain evidence="3">NBRC 111368</strain>
    </source>
</reference>
<dbReference type="Pfam" id="PF03428">
    <property type="entry name" value="RP-C"/>
    <property type="match status" value="1"/>
</dbReference>
<keyword evidence="3" id="KW-1185">Reference proteome</keyword>
<accession>A0ABW1Z4K7</accession>
<evidence type="ECO:0000313" key="2">
    <source>
        <dbReference type="EMBL" id="MFC6643935.1"/>
    </source>
</evidence>
<name>A0ABW1Z4K7_9RHOB</name>
<dbReference type="EMBL" id="JBHSWA010000005">
    <property type="protein sequence ID" value="MFC6643935.1"/>
    <property type="molecule type" value="Genomic_DNA"/>
</dbReference>
<dbReference type="InterPro" id="IPR005090">
    <property type="entry name" value="RepC_N"/>
</dbReference>
<sequence>MGEREIFACRPIMRTIQGMAPAGARSSRKATGQGGIAKNKWQLLKTIEDIREPLGLKGTSISLLRAMISFLRVDQVDATRDEGHICFASNASLAKRAHVSIQTVERHIAKLVSLGLLTRRSSGNGKRWARRDRQGSIVLATGLSLLPLAERYPEFMRMAQDHQDQQNELGRLRDMCSAALSNLKAHLMPANWGESLLSKARNLLRRQPDKQALSDLLSEITAEISKITCAETDKLKTTDPEIEGHKETSKTQYVKEETSFQIEVGQEEMERAYPRLCAELRFAKNQEQCHRLLDDIAGYLNLGNIWFSIKDFGPALSFMILGYLLERTETISNHRGYAFKIAQDISNKSLDWRTLLKKPRLS</sequence>
<dbReference type="InterPro" id="IPR036390">
    <property type="entry name" value="WH_DNA-bd_sf"/>
</dbReference>
<organism evidence="2 3">
    <name type="scientific">Sulfitobacter profundi</name>
    <dbReference type="NCBI Taxonomy" id="2679961"/>
    <lineage>
        <taxon>Bacteria</taxon>
        <taxon>Pseudomonadati</taxon>
        <taxon>Pseudomonadota</taxon>
        <taxon>Alphaproteobacteria</taxon>
        <taxon>Rhodobacterales</taxon>
        <taxon>Roseobacteraceae</taxon>
        <taxon>Sulfitobacter</taxon>
    </lineage>
</organism>
<dbReference type="Proteomes" id="UP001596403">
    <property type="component" value="Unassembled WGS sequence"/>
</dbReference>
<proteinExistence type="predicted"/>
<protein>
    <submittedName>
        <fullName evidence="2">Helix-turn-helix domain-containing protein</fullName>
    </submittedName>
</protein>
<feature type="domain" description="Plasmid replication protein C N-terminal" evidence="1">
    <location>
        <begin position="22"/>
        <end position="185"/>
    </location>
</feature>
<gene>
    <name evidence="2" type="ORF">ACFQAU_21660</name>
</gene>
<dbReference type="Gene3D" id="1.10.10.10">
    <property type="entry name" value="Winged helix-like DNA-binding domain superfamily/Winged helix DNA-binding domain"/>
    <property type="match status" value="1"/>
</dbReference>
<dbReference type="SUPFAM" id="SSF46785">
    <property type="entry name" value="Winged helix' DNA-binding domain"/>
    <property type="match status" value="1"/>
</dbReference>
<evidence type="ECO:0000313" key="3">
    <source>
        <dbReference type="Proteomes" id="UP001596403"/>
    </source>
</evidence>
<evidence type="ECO:0000259" key="1">
    <source>
        <dbReference type="Pfam" id="PF03428"/>
    </source>
</evidence>